<dbReference type="SUPFAM" id="SSF46785">
    <property type="entry name" value="Winged helix' DNA-binding domain"/>
    <property type="match status" value="1"/>
</dbReference>
<dbReference type="CDD" id="cd01089">
    <property type="entry name" value="PA2G4-like"/>
    <property type="match status" value="1"/>
</dbReference>
<proteinExistence type="inferred from homology"/>
<dbReference type="InterPro" id="IPR036390">
    <property type="entry name" value="WH_DNA-bd_sf"/>
</dbReference>
<organism evidence="3 4">
    <name type="scientific">Panagrellus redivivus</name>
    <name type="common">Microworm</name>
    <dbReference type="NCBI Taxonomy" id="6233"/>
    <lineage>
        <taxon>Eukaryota</taxon>
        <taxon>Metazoa</taxon>
        <taxon>Ecdysozoa</taxon>
        <taxon>Nematoda</taxon>
        <taxon>Chromadorea</taxon>
        <taxon>Rhabditida</taxon>
        <taxon>Tylenchina</taxon>
        <taxon>Panagrolaimomorpha</taxon>
        <taxon>Panagrolaimoidea</taxon>
        <taxon>Panagrolaimidae</taxon>
        <taxon>Panagrellus</taxon>
    </lineage>
</organism>
<sequence length="386" mass="42172">MSDEKKSEGTEVLTEGVVTKYMSAAQIANNVLKEVIAKVQPGVTAGELATFGDDRLLELSSKAFKKDKETEKGIAMPTCISVNNIVCHFSPLRSETDITIADGDVVKIDLGAHIDGYIASVAHTVVVGASPTNKVTGAKANVVLAAHYALEATLRQLFPHKGLKNTDLTGNITRICKVFETTPIENMLSHQIGQFDLGAGKEIIQNPTDEQAGKIEKVGFEENEVYIIDLLISTGTGKAKAGDYRTTVYKKAENLVYQLKMKNARTFFSEAQKKYGGMPFSIRGFENEVQAKVGVVECERHGLLQPYPVYYEKEGEIVAQFKTTALITSTGILKITGVPLDLSLFESTHTLDKPTQTLINESLKLKKKKLAEKKDEGKKAEVETKA</sequence>
<reference evidence="4" key="2">
    <citation type="submission" date="2020-10" db="UniProtKB">
        <authorList>
            <consortium name="WormBaseParasite"/>
        </authorList>
    </citation>
    <scope>IDENTIFICATION</scope>
</reference>
<dbReference type="InterPro" id="IPR036388">
    <property type="entry name" value="WH-like_DNA-bd_sf"/>
</dbReference>
<name>A0A7E4W6W0_PANRE</name>
<comment type="similarity">
    <text evidence="1">Belongs to the peptidase M24 family.</text>
</comment>
<dbReference type="Gene3D" id="1.10.10.10">
    <property type="entry name" value="Winged helix-like DNA-binding domain superfamily/Winged helix DNA-binding domain"/>
    <property type="match status" value="1"/>
</dbReference>
<dbReference type="Gene3D" id="3.90.230.10">
    <property type="entry name" value="Creatinase/methionine aminopeptidase superfamily"/>
    <property type="match status" value="1"/>
</dbReference>
<dbReference type="SUPFAM" id="SSF55920">
    <property type="entry name" value="Creatinase/aminopeptidase"/>
    <property type="match status" value="1"/>
</dbReference>
<dbReference type="PANTHER" id="PTHR10804">
    <property type="entry name" value="PROTEASE FAMILY M24 METHIONYL AMINOPEPTIDASE, AMINOPEPTIDASE P"/>
    <property type="match status" value="1"/>
</dbReference>
<dbReference type="InterPro" id="IPR000994">
    <property type="entry name" value="Pept_M24"/>
</dbReference>
<evidence type="ECO:0000313" key="3">
    <source>
        <dbReference type="Proteomes" id="UP000492821"/>
    </source>
</evidence>
<accession>A0A7E4W6W0</accession>
<dbReference type="InterPro" id="IPR047113">
    <property type="entry name" value="PA2G4/ARX1"/>
</dbReference>
<dbReference type="InterPro" id="IPR036005">
    <property type="entry name" value="Creatinase/aminopeptidase-like"/>
</dbReference>
<dbReference type="FunFam" id="1.10.10.10:FF:000029">
    <property type="entry name" value="Proliferation-associated 2G4, a"/>
    <property type="match status" value="1"/>
</dbReference>
<evidence type="ECO:0000313" key="4">
    <source>
        <dbReference type="WBParaSite" id="Pan_g7124.t1"/>
    </source>
</evidence>
<reference evidence="3" key="1">
    <citation type="journal article" date="2013" name="Genetics">
        <title>The draft genome and transcriptome of Panagrellus redivivus are shaped by the harsh demands of a free-living lifestyle.</title>
        <authorList>
            <person name="Srinivasan J."/>
            <person name="Dillman A.R."/>
            <person name="Macchietto M.G."/>
            <person name="Heikkinen L."/>
            <person name="Lakso M."/>
            <person name="Fracchia K.M."/>
            <person name="Antoshechkin I."/>
            <person name="Mortazavi A."/>
            <person name="Wong G."/>
            <person name="Sternberg P.W."/>
        </authorList>
    </citation>
    <scope>NUCLEOTIDE SEQUENCE [LARGE SCALE GENOMIC DNA]</scope>
    <source>
        <strain evidence="3">MT8872</strain>
    </source>
</reference>
<feature type="domain" description="Peptidase M24" evidence="2">
    <location>
        <begin position="23"/>
        <end position="200"/>
    </location>
</feature>
<dbReference type="Proteomes" id="UP000492821">
    <property type="component" value="Unassembled WGS sequence"/>
</dbReference>
<keyword evidence="3" id="KW-1185">Reference proteome</keyword>
<dbReference type="Pfam" id="PF00557">
    <property type="entry name" value="Peptidase_M24"/>
    <property type="match status" value="1"/>
</dbReference>
<protein>
    <submittedName>
        <fullName evidence="4">Peptidase_M24 domain-containing protein</fullName>
    </submittedName>
</protein>
<dbReference type="AlphaFoldDB" id="A0A7E4W6W0"/>
<evidence type="ECO:0000259" key="2">
    <source>
        <dbReference type="Pfam" id="PF00557"/>
    </source>
</evidence>
<evidence type="ECO:0000256" key="1">
    <source>
        <dbReference type="ARBA" id="ARBA00007319"/>
    </source>
</evidence>
<dbReference type="WBParaSite" id="Pan_g7124.t1">
    <property type="protein sequence ID" value="Pan_g7124.t1"/>
    <property type="gene ID" value="Pan_g7124"/>
</dbReference>
<dbReference type="PANTHER" id="PTHR10804:SF11">
    <property type="entry name" value="PROLIFERATION-ASSOCIATED PROTEIN 2G4"/>
    <property type="match status" value="1"/>
</dbReference>